<dbReference type="EMBL" id="UPTC01004171">
    <property type="protein sequence ID" value="VBB34822.1"/>
    <property type="molecule type" value="Genomic_DNA"/>
</dbReference>
<keyword evidence="2" id="KW-1185">Reference proteome</keyword>
<reference evidence="1 2" key="1">
    <citation type="submission" date="2018-08" db="EMBL/GenBank/DDBJ databases">
        <authorList>
            <person name="Laetsch R D."/>
            <person name="Stevens L."/>
            <person name="Kumar S."/>
            <person name="Blaxter L. M."/>
        </authorList>
    </citation>
    <scope>NUCLEOTIDE SEQUENCE [LARGE SCALE GENOMIC DNA]</scope>
</reference>
<dbReference type="Proteomes" id="UP000276991">
    <property type="component" value="Unassembled WGS sequence"/>
</dbReference>
<proteinExistence type="predicted"/>
<organism evidence="1 2">
    <name type="scientific">Acanthocheilonema viteae</name>
    <name type="common">Filarial nematode worm</name>
    <name type="synonym">Dipetalonema viteae</name>
    <dbReference type="NCBI Taxonomy" id="6277"/>
    <lineage>
        <taxon>Eukaryota</taxon>
        <taxon>Metazoa</taxon>
        <taxon>Ecdysozoa</taxon>
        <taxon>Nematoda</taxon>
        <taxon>Chromadorea</taxon>
        <taxon>Rhabditida</taxon>
        <taxon>Spirurina</taxon>
        <taxon>Spiruromorpha</taxon>
        <taxon>Filarioidea</taxon>
        <taxon>Onchocercidae</taxon>
        <taxon>Acanthocheilonema</taxon>
    </lineage>
</organism>
<evidence type="ECO:0000313" key="1">
    <source>
        <dbReference type="EMBL" id="VBB34822.1"/>
    </source>
</evidence>
<dbReference type="AlphaFoldDB" id="A0A498SSK1"/>
<protein>
    <submittedName>
        <fullName evidence="1">Uncharacterized protein</fullName>
    </submittedName>
</protein>
<dbReference type="STRING" id="6277.A0A498SSK1"/>
<accession>A0A498SSK1</accession>
<name>A0A498SSK1_ACAVI</name>
<gene>
    <name evidence="1" type="ORF">NAV_LOCUS9613</name>
</gene>
<sequence>MTPFSYRVPTGTSAGCVGACGSGGSYAGPPLPAPLGIGAGGAYRQQPIAYVSSGSRTVYGTLKFSSFLK</sequence>
<evidence type="ECO:0000313" key="2">
    <source>
        <dbReference type="Proteomes" id="UP000276991"/>
    </source>
</evidence>